<evidence type="ECO:0000313" key="1">
    <source>
        <dbReference type="EMBL" id="KAH7939536.1"/>
    </source>
</evidence>
<evidence type="ECO:0000313" key="2">
    <source>
        <dbReference type="Proteomes" id="UP000821837"/>
    </source>
</evidence>
<dbReference type="EMBL" id="JABSTV010001254">
    <property type="protein sequence ID" value="KAH7939536.1"/>
    <property type="molecule type" value="Genomic_DNA"/>
</dbReference>
<proteinExistence type="predicted"/>
<name>A0A9D4PEM2_RHISA</name>
<reference evidence="1" key="2">
    <citation type="submission" date="2021-09" db="EMBL/GenBank/DDBJ databases">
        <authorList>
            <person name="Jia N."/>
            <person name="Wang J."/>
            <person name="Shi W."/>
            <person name="Du L."/>
            <person name="Sun Y."/>
            <person name="Zhan W."/>
            <person name="Jiang J."/>
            <person name="Wang Q."/>
            <person name="Zhang B."/>
            <person name="Ji P."/>
            <person name="Sakyi L.B."/>
            <person name="Cui X."/>
            <person name="Yuan T."/>
            <person name="Jiang B."/>
            <person name="Yang W."/>
            <person name="Lam T.T.-Y."/>
            <person name="Chang Q."/>
            <person name="Ding S."/>
            <person name="Wang X."/>
            <person name="Zhu J."/>
            <person name="Ruan X."/>
            <person name="Zhao L."/>
            <person name="Wei J."/>
            <person name="Que T."/>
            <person name="Du C."/>
            <person name="Cheng J."/>
            <person name="Dai P."/>
            <person name="Han X."/>
            <person name="Huang E."/>
            <person name="Gao Y."/>
            <person name="Liu J."/>
            <person name="Shao H."/>
            <person name="Ye R."/>
            <person name="Li L."/>
            <person name="Wei W."/>
            <person name="Wang X."/>
            <person name="Wang C."/>
            <person name="Huo Q."/>
            <person name="Li W."/>
            <person name="Guo W."/>
            <person name="Chen H."/>
            <person name="Chen S."/>
            <person name="Zhou L."/>
            <person name="Zhou L."/>
            <person name="Ni X."/>
            <person name="Tian J."/>
            <person name="Zhou Y."/>
            <person name="Sheng Y."/>
            <person name="Liu T."/>
            <person name="Pan Y."/>
            <person name="Xia L."/>
            <person name="Li J."/>
            <person name="Zhao F."/>
            <person name="Cao W."/>
        </authorList>
    </citation>
    <scope>NUCLEOTIDE SEQUENCE</scope>
    <source>
        <strain evidence="1">Rsan-2018</strain>
        <tissue evidence="1">Larvae</tissue>
    </source>
</reference>
<reference evidence="1" key="1">
    <citation type="journal article" date="2020" name="Cell">
        <title>Large-Scale Comparative Analyses of Tick Genomes Elucidate Their Genetic Diversity and Vector Capacities.</title>
        <authorList>
            <consortium name="Tick Genome and Microbiome Consortium (TIGMIC)"/>
            <person name="Jia N."/>
            <person name="Wang J."/>
            <person name="Shi W."/>
            <person name="Du L."/>
            <person name="Sun Y."/>
            <person name="Zhan W."/>
            <person name="Jiang J.F."/>
            <person name="Wang Q."/>
            <person name="Zhang B."/>
            <person name="Ji P."/>
            <person name="Bell-Sakyi L."/>
            <person name="Cui X.M."/>
            <person name="Yuan T.T."/>
            <person name="Jiang B.G."/>
            <person name="Yang W.F."/>
            <person name="Lam T.T."/>
            <person name="Chang Q.C."/>
            <person name="Ding S.J."/>
            <person name="Wang X.J."/>
            <person name="Zhu J.G."/>
            <person name="Ruan X.D."/>
            <person name="Zhao L."/>
            <person name="Wei J.T."/>
            <person name="Ye R.Z."/>
            <person name="Que T.C."/>
            <person name="Du C.H."/>
            <person name="Zhou Y.H."/>
            <person name="Cheng J.X."/>
            <person name="Dai P.F."/>
            <person name="Guo W.B."/>
            <person name="Han X.H."/>
            <person name="Huang E.J."/>
            <person name="Li L.F."/>
            <person name="Wei W."/>
            <person name="Gao Y.C."/>
            <person name="Liu J.Z."/>
            <person name="Shao H.Z."/>
            <person name="Wang X."/>
            <person name="Wang C.C."/>
            <person name="Yang T.C."/>
            <person name="Huo Q.B."/>
            <person name="Li W."/>
            <person name="Chen H.Y."/>
            <person name="Chen S.E."/>
            <person name="Zhou L.G."/>
            <person name="Ni X.B."/>
            <person name="Tian J.H."/>
            <person name="Sheng Y."/>
            <person name="Liu T."/>
            <person name="Pan Y.S."/>
            <person name="Xia L.Y."/>
            <person name="Li J."/>
            <person name="Zhao F."/>
            <person name="Cao W.C."/>
        </authorList>
    </citation>
    <scope>NUCLEOTIDE SEQUENCE</scope>
    <source>
        <strain evidence="1">Rsan-2018</strain>
    </source>
</reference>
<dbReference type="AlphaFoldDB" id="A0A9D4PEM2"/>
<protein>
    <submittedName>
        <fullName evidence="1">Uncharacterized protein</fullName>
    </submittedName>
</protein>
<dbReference type="Proteomes" id="UP000821837">
    <property type="component" value="Chromosome 8"/>
</dbReference>
<accession>A0A9D4PEM2</accession>
<gene>
    <name evidence="1" type="ORF">HPB52_013543</name>
</gene>
<keyword evidence="2" id="KW-1185">Reference proteome</keyword>
<organism evidence="1 2">
    <name type="scientific">Rhipicephalus sanguineus</name>
    <name type="common">Brown dog tick</name>
    <name type="synonym">Ixodes sanguineus</name>
    <dbReference type="NCBI Taxonomy" id="34632"/>
    <lineage>
        <taxon>Eukaryota</taxon>
        <taxon>Metazoa</taxon>
        <taxon>Ecdysozoa</taxon>
        <taxon>Arthropoda</taxon>
        <taxon>Chelicerata</taxon>
        <taxon>Arachnida</taxon>
        <taxon>Acari</taxon>
        <taxon>Parasitiformes</taxon>
        <taxon>Ixodida</taxon>
        <taxon>Ixodoidea</taxon>
        <taxon>Ixodidae</taxon>
        <taxon>Rhipicephalinae</taxon>
        <taxon>Rhipicephalus</taxon>
        <taxon>Rhipicephalus</taxon>
    </lineage>
</organism>
<sequence length="115" mass="13751">MSLPEALRVFVVPGHVHQQRHLETAHVKAHRRKTARVQRLRKEIHREKKLSLPRSDSFGEEDGRLPRVWPKLLRKKRTPEPLAYADWREALRLPPVSRYVRVQQHAERARCKPHR</sequence>
<comment type="caution">
    <text evidence="1">The sequence shown here is derived from an EMBL/GenBank/DDBJ whole genome shotgun (WGS) entry which is preliminary data.</text>
</comment>